<dbReference type="InterPro" id="IPR001932">
    <property type="entry name" value="PPM-type_phosphatase-like_dom"/>
</dbReference>
<dbReference type="EMBL" id="OU963868">
    <property type="protein sequence ID" value="CAH0392616.1"/>
    <property type="molecule type" value="Genomic_DNA"/>
</dbReference>
<evidence type="ECO:0000313" key="3">
    <source>
        <dbReference type="EMBL" id="CAH0392616.1"/>
    </source>
</evidence>
<dbReference type="Gene3D" id="3.60.40.10">
    <property type="entry name" value="PPM-type phosphatase domain"/>
    <property type="match status" value="1"/>
</dbReference>
<evidence type="ECO:0000256" key="1">
    <source>
        <dbReference type="SAM" id="MobiDB-lite"/>
    </source>
</evidence>
<name>A0A9P0AIQ2_BEMTA</name>
<dbReference type="PANTHER" id="PTHR13832">
    <property type="entry name" value="PROTEIN PHOSPHATASE 2C"/>
    <property type="match status" value="1"/>
</dbReference>
<dbReference type="CDD" id="cd00143">
    <property type="entry name" value="PP2Cc"/>
    <property type="match status" value="1"/>
</dbReference>
<dbReference type="GO" id="GO:0004722">
    <property type="term" value="F:protein serine/threonine phosphatase activity"/>
    <property type="evidence" value="ECO:0007669"/>
    <property type="project" value="InterPro"/>
</dbReference>
<accession>A0A9P0AIQ2</accession>
<dbReference type="InterPro" id="IPR015655">
    <property type="entry name" value="PP2C"/>
</dbReference>
<dbReference type="PANTHER" id="PTHR13832:SF827">
    <property type="entry name" value="PROTEIN PHOSPHATASE 1L"/>
    <property type="match status" value="1"/>
</dbReference>
<protein>
    <recommendedName>
        <fullName evidence="2">PPM-type phosphatase domain-containing protein</fullName>
    </recommendedName>
</protein>
<dbReference type="SUPFAM" id="SSF81606">
    <property type="entry name" value="PP2C-like"/>
    <property type="match status" value="1"/>
</dbReference>
<evidence type="ECO:0000259" key="2">
    <source>
        <dbReference type="PROSITE" id="PS51746"/>
    </source>
</evidence>
<dbReference type="InterPro" id="IPR036457">
    <property type="entry name" value="PPM-type-like_dom_sf"/>
</dbReference>
<dbReference type="AlphaFoldDB" id="A0A9P0AIQ2"/>
<sequence length="176" mass="19483">MGAYRLDGYLALSRAIGPHPGKKEKHLIADPEVLTFDLSDYKPQFLVLATDGLYDVLSSADVVAFLLTRLHEPDFGARSWVQLALLMRSTDDITVMVINLKDQKLPEPKRARRVGFFKHRATSFARKHLPSGKKTPSTKKSPSSKKLPPSEKSPSRISVPPPSPPPSEESSKVPTK</sequence>
<feature type="compositionally biased region" description="Low complexity" evidence="1">
    <location>
        <begin position="132"/>
        <end position="158"/>
    </location>
</feature>
<feature type="domain" description="PPM-type phosphatase" evidence="2">
    <location>
        <begin position="1"/>
        <end position="100"/>
    </location>
</feature>
<dbReference type="Pfam" id="PF00481">
    <property type="entry name" value="PP2C"/>
    <property type="match status" value="1"/>
</dbReference>
<dbReference type="PROSITE" id="PS51746">
    <property type="entry name" value="PPM_2"/>
    <property type="match status" value="1"/>
</dbReference>
<dbReference type="Proteomes" id="UP001152759">
    <property type="component" value="Chromosome 7"/>
</dbReference>
<proteinExistence type="predicted"/>
<gene>
    <name evidence="3" type="ORF">BEMITA_LOCUS11114</name>
</gene>
<feature type="region of interest" description="Disordered" evidence="1">
    <location>
        <begin position="124"/>
        <end position="176"/>
    </location>
</feature>
<keyword evidence="4" id="KW-1185">Reference proteome</keyword>
<organism evidence="3 4">
    <name type="scientific">Bemisia tabaci</name>
    <name type="common">Sweetpotato whitefly</name>
    <name type="synonym">Aleurodes tabaci</name>
    <dbReference type="NCBI Taxonomy" id="7038"/>
    <lineage>
        <taxon>Eukaryota</taxon>
        <taxon>Metazoa</taxon>
        <taxon>Ecdysozoa</taxon>
        <taxon>Arthropoda</taxon>
        <taxon>Hexapoda</taxon>
        <taxon>Insecta</taxon>
        <taxon>Pterygota</taxon>
        <taxon>Neoptera</taxon>
        <taxon>Paraneoptera</taxon>
        <taxon>Hemiptera</taxon>
        <taxon>Sternorrhyncha</taxon>
        <taxon>Aleyrodoidea</taxon>
        <taxon>Aleyrodidae</taxon>
        <taxon>Aleyrodinae</taxon>
        <taxon>Bemisia</taxon>
    </lineage>
</organism>
<reference evidence="3" key="1">
    <citation type="submission" date="2021-12" db="EMBL/GenBank/DDBJ databases">
        <authorList>
            <person name="King R."/>
        </authorList>
    </citation>
    <scope>NUCLEOTIDE SEQUENCE</scope>
</reference>
<evidence type="ECO:0000313" key="4">
    <source>
        <dbReference type="Proteomes" id="UP001152759"/>
    </source>
</evidence>